<keyword evidence="14" id="KW-1185">Reference proteome</keyword>
<evidence type="ECO:0000256" key="6">
    <source>
        <dbReference type="ARBA" id="ARBA00022576"/>
    </source>
</evidence>
<comment type="pathway">
    <text evidence="2 12">Amino-acid biosynthesis; L-isoleucine biosynthesis; L-isoleucine from 2-oxobutanoate: step 4/4.</text>
</comment>
<dbReference type="InterPro" id="IPR005785">
    <property type="entry name" value="B_amino_transI"/>
</dbReference>
<dbReference type="STRING" id="623280.SAMN05660226_00492"/>
<dbReference type="GO" id="GO:0052654">
    <property type="term" value="F:L-leucine-2-oxoglutarate transaminase activity"/>
    <property type="evidence" value="ECO:0007669"/>
    <property type="project" value="RHEA"/>
</dbReference>
<dbReference type="InterPro" id="IPR043131">
    <property type="entry name" value="BCAT-like_N"/>
</dbReference>
<sequence>MRYFGNDTWAYLNGEFVKADDTKVDFFSQSLHYGYSAIEGIRAYNTHNGTRLFKAEQHYDRLRRSCELVGIAFPWKIDYLVDKTYKLLDKNNLRSAYVRPLVTTGHNMYLTPATDSSIVISAWEWGPFLGTGLIRVSLSPHQRPNPHSMPPDAKIAGQYVASIVATTEATKRGFDEAILLDSNGYVAQASSNNLFIEKDGVLYTPPTGHIFPGITRQTVLELGKALNIDMVEKPLSLEELRAADSAFLTGTATGIVGIAGIDDASFPENWTDTLGATIQRAYKNLTLEKENYQVII</sequence>
<evidence type="ECO:0000256" key="5">
    <source>
        <dbReference type="ARBA" id="ARBA00009320"/>
    </source>
</evidence>
<dbReference type="NCBIfam" id="TIGR01122">
    <property type="entry name" value="ilvE_I"/>
    <property type="match status" value="1"/>
</dbReference>
<dbReference type="PANTHER" id="PTHR42743:SF11">
    <property type="entry name" value="AMINODEOXYCHORISMATE LYASE"/>
    <property type="match status" value="1"/>
</dbReference>
<evidence type="ECO:0000256" key="12">
    <source>
        <dbReference type="RuleBase" id="RU364094"/>
    </source>
</evidence>
<dbReference type="Pfam" id="PF01063">
    <property type="entry name" value="Aminotran_4"/>
    <property type="match status" value="1"/>
</dbReference>
<dbReference type="AlphaFoldDB" id="A0A1T5A3G3"/>
<evidence type="ECO:0000256" key="9">
    <source>
        <dbReference type="ARBA" id="ARBA00048212"/>
    </source>
</evidence>
<name>A0A1T5A3G3_9SPHI</name>
<evidence type="ECO:0000313" key="14">
    <source>
        <dbReference type="Proteomes" id="UP000190541"/>
    </source>
</evidence>
<reference evidence="13 14" key="1">
    <citation type="submission" date="2017-02" db="EMBL/GenBank/DDBJ databases">
        <authorList>
            <person name="Peterson S.W."/>
        </authorList>
    </citation>
    <scope>NUCLEOTIDE SEQUENCE [LARGE SCALE GENOMIC DNA]</scope>
    <source>
        <strain evidence="13 14">DSM 22899</strain>
    </source>
</reference>
<protein>
    <recommendedName>
        <fullName evidence="12">Branched-chain-amino-acid aminotransferase</fullName>
        <shortName evidence="12">BCAT</shortName>
        <ecNumber evidence="12">2.6.1.42</ecNumber>
    </recommendedName>
</protein>
<dbReference type="GO" id="GO:0009097">
    <property type="term" value="P:isoleucine biosynthetic process"/>
    <property type="evidence" value="ECO:0007669"/>
    <property type="project" value="UniProtKB-UniPathway"/>
</dbReference>
<dbReference type="GO" id="GO:0052656">
    <property type="term" value="F:L-isoleucine-2-oxoglutarate transaminase activity"/>
    <property type="evidence" value="ECO:0007669"/>
    <property type="project" value="RHEA"/>
</dbReference>
<evidence type="ECO:0000256" key="11">
    <source>
        <dbReference type="ARBA" id="ARBA00049229"/>
    </source>
</evidence>
<keyword evidence="7 12" id="KW-0808">Transferase</keyword>
<dbReference type="SUPFAM" id="SSF56752">
    <property type="entry name" value="D-aminoacid aminotransferase-like PLP-dependent enzymes"/>
    <property type="match status" value="1"/>
</dbReference>
<evidence type="ECO:0000256" key="1">
    <source>
        <dbReference type="ARBA" id="ARBA00001933"/>
    </source>
</evidence>
<dbReference type="EC" id="2.6.1.42" evidence="12"/>
<dbReference type="InterPro" id="IPR036038">
    <property type="entry name" value="Aminotransferase-like"/>
</dbReference>
<dbReference type="Gene3D" id="3.20.10.10">
    <property type="entry name" value="D-amino Acid Aminotransferase, subunit A, domain 2"/>
    <property type="match status" value="1"/>
</dbReference>
<evidence type="ECO:0000256" key="3">
    <source>
        <dbReference type="ARBA" id="ARBA00004931"/>
    </source>
</evidence>
<dbReference type="UniPathway" id="UPA00049">
    <property type="reaction ID" value="UER00062"/>
</dbReference>
<dbReference type="InterPro" id="IPR043132">
    <property type="entry name" value="BCAT-like_C"/>
</dbReference>
<comment type="function">
    <text evidence="12">Acts on leucine, isoleucine and valine.</text>
</comment>
<keyword evidence="8 12" id="KW-0663">Pyridoxal phosphate</keyword>
<evidence type="ECO:0000256" key="7">
    <source>
        <dbReference type="ARBA" id="ARBA00022679"/>
    </source>
</evidence>
<comment type="cofactor">
    <cofactor evidence="1 12">
        <name>pyridoxal 5'-phosphate</name>
        <dbReference type="ChEBI" id="CHEBI:597326"/>
    </cofactor>
</comment>
<evidence type="ECO:0000256" key="2">
    <source>
        <dbReference type="ARBA" id="ARBA00004824"/>
    </source>
</evidence>
<keyword evidence="12" id="KW-0028">Amino-acid biosynthesis</keyword>
<proteinExistence type="inferred from homology"/>
<evidence type="ECO:0000256" key="10">
    <source>
        <dbReference type="ARBA" id="ARBA00048798"/>
    </source>
</evidence>
<comment type="catalytic activity">
    <reaction evidence="10 12">
        <text>L-isoleucine + 2-oxoglutarate = (S)-3-methyl-2-oxopentanoate + L-glutamate</text>
        <dbReference type="Rhea" id="RHEA:24801"/>
        <dbReference type="ChEBI" id="CHEBI:16810"/>
        <dbReference type="ChEBI" id="CHEBI:29985"/>
        <dbReference type="ChEBI" id="CHEBI:35146"/>
        <dbReference type="ChEBI" id="CHEBI:58045"/>
        <dbReference type="EC" id="2.6.1.42"/>
    </reaction>
</comment>
<comment type="similarity">
    <text evidence="5 12">Belongs to the class-IV pyridoxal-phosphate-dependent aminotransferase family.</text>
</comment>
<dbReference type="GO" id="GO:0052655">
    <property type="term" value="F:L-valine-2-oxoglutarate transaminase activity"/>
    <property type="evidence" value="ECO:0007669"/>
    <property type="project" value="RHEA"/>
</dbReference>
<comment type="pathway">
    <text evidence="3 12">Amino-acid biosynthesis; L-valine biosynthesis; L-valine from pyruvate: step 4/4.</text>
</comment>
<dbReference type="CDD" id="cd00449">
    <property type="entry name" value="PLPDE_IV"/>
    <property type="match status" value="1"/>
</dbReference>
<dbReference type="GO" id="GO:0009099">
    <property type="term" value="P:L-valine biosynthetic process"/>
    <property type="evidence" value="ECO:0007669"/>
    <property type="project" value="UniProtKB-UniPathway"/>
</dbReference>
<dbReference type="PANTHER" id="PTHR42743">
    <property type="entry name" value="AMINO-ACID AMINOTRANSFERASE"/>
    <property type="match status" value="1"/>
</dbReference>
<comment type="pathway">
    <text evidence="4 12">Amino-acid biosynthesis; L-leucine biosynthesis; L-leucine from 3-methyl-2-oxobutanoate: step 4/4.</text>
</comment>
<dbReference type="UniPathway" id="UPA00048">
    <property type="reaction ID" value="UER00073"/>
</dbReference>
<dbReference type="InterPro" id="IPR001544">
    <property type="entry name" value="Aminotrans_IV"/>
</dbReference>
<evidence type="ECO:0000313" key="13">
    <source>
        <dbReference type="EMBL" id="SKB29183.1"/>
    </source>
</evidence>
<dbReference type="UniPathway" id="UPA00047">
    <property type="reaction ID" value="UER00058"/>
</dbReference>
<gene>
    <name evidence="12" type="primary">ilvE</name>
    <name evidence="13" type="ORF">SAMN05660226_00492</name>
</gene>
<evidence type="ECO:0000256" key="4">
    <source>
        <dbReference type="ARBA" id="ARBA00005072"/>
    </source>
</evidence>
<dbReference type="FunFam" id="3.20.10.10:FF:000002">
    <property type="entry name" value="D-alanine aminotransferase"/>
    <property type="match status" value="1"/>
</dbReference>
<comment type="catalytic activity">
    <reaction evidence="9 12">
        <text>L-valine + 2-oxoglutarate = 3-methyl-2-oxobutanoate + L-glutamate</text>
        <dbReference type="Rhea" id="RHEA:24813"/>
        <dbReference type="ChEBI" id="CHEBI:11851"/>
        <dbReference type="ChEBI" id="CHEBI:16810"/>
        <dbReference type="ChEBI" id="CHEBI:29985"/>
        <dbReference type="ChEBI" id="CHEBI:57762"/>
        <dbReference type="EC" id="2.6.1.42"/>
    </reaction>
</comment>
<dbReference type="GO" id="GO:0009098">
    <property type="term" value="P:L-leucine biosynthetic process"/>
    <property type="evidence" value="ECO:0007669"/>
    <property type="project" value="UniProtKB-UniPathway"/>
</dbReference>
<evidence type="ECO:0000256" key="8">
    <source>
        <dbReference type="ARBA" id="ARBA00022898"/>
    </source>
</evidence>
<dbReference type="EMBL" id="FUYS01000001">
    <property type="protein sequence ID" value="SKB29183.1"/>
    <property type="molecule type" value="Genomic_DNA"/>
</dbReference>
<accession>A0A1T5A3G3</accession>
<dbReference type="Gene3D" id="3.30.470.10">
    <property type="match status" value="1"/>
</dbReference>
<dbReference type="Proteomes" id="UP000190541">
    <property type="component" value="Unassembled WGS sequence"/>
</dbReference>
<organism evidence="13 14">
    <name type="scientific">Parapedobacter luteus</name>
    <dbReference type="NCBI Taxonomy" id="623280"/>
    <lineage>
        <taxon>Bacteria</taxon>
        <taxon>Pseudomonadati</taxon>
        <taxon>Bacteroidota</taxon>
        <taxon>Sphingobacteriia</taxon>
        <taxon>Sphingobacteriales</taxon>
        <taxon>Sphingobacteriaceae</taxon>
        <taxon>Parapedobacter</taxon>
    </lineage>
</organism>
<keyword evidence="6 12" id="KW-0032">Aminotransferase</keyword>
<dbReference type="InterPro" id="IPR050571">
    <property type="entry name" value="Class-IV_PLP-Dep_Aminotrnsfr"/>
</dbReference>
<keyword evidence="12" id="KW-0100">Branched-chain amino acid biosynthesis</keyword>
<comment type="catalytic activity">
    <reaction evidence="11 12">
        <text>L-leucine + 2-oxoglutarate = 4-methyl-2-oxopentanoate + L-glutamate</text>
        <dbReference type="Rhea" id="RHEA:18321"/>
        <dbReference type="ChEBI" id="CHEBI:16810"/>
        <dbReference type="ChEBI" id="CHEBI:17865"/>
        <dbReference type="ChEBI" id="CHEBI:29985"/>
        <dbReference type="ChEBI" id="CHEBI:57427"/>
        <dbReference type="EC" id="2.6.1.42"/>
    </reaction>
</comment>
<dbReference type="OrthoDB" id="9804984at2"/>